<sequence>MYIDRSRAARVRKALSCAALAVFLVAGCGSGTDRSDADETSITEAASHADQKGLSITVPGTLAASVAELQAGVRGRLGLAIMPVGGDQVVSFGDWTTGPAWSTMKVPLTIAALRRSPGNASYAVSAAITASDNAAADTLWQSLGTNQEAAQAVQSVLREGGDTKTTVPATRARSEHSAFGQAEWSLAEQVRFASRLPCLPQSATVINLMEQVQSAQRWGLGAFSGAEFKGGWGPDASGAYLVRQFGLISTPSGQIAIAFAAQPDSGAFSDGMTMLDKLSTVISQHLDELSGGRCPA</sequence>
<reference evidence="2 3" key="1">
    <citation type="submission" date="2024-10" db="EMBL/GenBank/DDBJ databases">
        <title>The Natural Products Discovery Center: Release of the First 8490 Sequenced Strains for Exploring Actinobacteria Biosynthetic Diversity.</title>
        <authorList>
            <person name="Kalkreuter E."/>
            <person name="Kautsar S.A."/>
            <person name="Yang D."/>
            <person name="Bader C.D."/>
            <person name="Teijaro C.N."/>
            <person name="Fluegel L."/>
            <person name="Davis C.M."/>
            <person name="Simpson J.R."/>
            <person name="Lauterbach L."/>
            <person name="Steele A.D."/>
            <person name="Gui C."/>
            <person name="Meng S."/>
            <person name="Li G."/>
            <person name="Viehrig K."/>
            <person name="Ye F."/>
            <person name="Su P."/>
            <person name="Kiefer A.F."/>
            <person name="Nichols A."/>
            <person name="Cepeda A.J."/>
            <person name="Yan W."/>
            <person name="Fan B."/>
            <person name="Jiang Y."/>
            <person name="Adhikari A."/>
            <person name="Zheng C.-J."/>
            <person name="Schuster L."/>
            <person name="Cowan T.M."/>
            <person name="Smanski M.J."/>
            <person name="Chevrette M.G."/>
            <person name="De Carvalho L.P.S."/>
            <person name="Shen B."/>
        </authorList>
    </citation>
    <scope>NUCLEOTIDE SEQUENCE [LARGE SCALE GENOMIC DNA]</scope>
    <source>
        <strain evidence="2 3">NPDC003040</strain>
    </source>
</reference>
<evidence type="ECO:0000313" key="2">
    <source>
        <dbReference type="EMBL" id="MFF3225368.1"/>
    </source>
</evidence>
<protein>
    <recommendedName>
        <fullName evidence="4">Beta-lactamase class A</fullName>
    </recommendedName>
</protein>
<accession>A0ABW6QVS9</accession>
<dbReference type="EMBL" id="JBIAPI010000005">
    <property type="protein sequence ID" value="MFF3225368.1"/>
    <property type="molecule type" value="Genomic_DNA"/>
</dbReference>
<name>A0ABW6QVS9_9NOCA</name>
<evidence type="ECO:0000256" key="1">
    <source>
        <dbReference type="SAM" id="SignalP"/>
    </source>
</evidence>
<keyword evidence="1" id="KW-0732">Signal</keyword>
<feature type="signal peptide" evidence="1">
    <location>
        <begin position="1"/>
        <end position="21"/>
    </location>
</feature>
<dbReference type="PROSITE" id="PS51257">
    <property type="entry name" value="PROKAR_LIPOPROTEIN"/>
    <property type="match status" value="1"/>
</dbReference>
<proteinExistence type="predicted"/>
<dbReference type="SUPFAM" id="SSF56601">
    <property type="entry name" value="beta-lactamase/transpeptidase-like"/>
    <property type="match status" value="1"/>
</dbReference>
<dbReference type="InterPro" id="IPR012338">
    <property type="entry name" value="Beta-lactam/transpept-like"/>
</dbReference>
<dbReference type="RefSeq" id="WP_387719799.1">
    <property type="nucleotide sequence ID" value="NZ_JBIAPI010000005.1"/>
</dbReference>
<feature type="chain" id="PRO_5045812643" description="Beta-lactamase class A" evidence="1">
    <location>
        <begin position="22"/>
        <end position="296"/>
    </location>
</feature>
<organism evidence="2 3">
    <name type="scientific">Nocardia suismassiliense</name>
    <dbReference type="NCBI Taxonomy" id="2077092"/>
    <lineage>
        <taxon>Bacteria</taxon>
        <taxon>Bacillati</taxon>
        <taxon>Actinomycetota</taxon>
        <taxon>Actinomycetes</taxon>
        <taxon>Mycobacteriales</taxon>
        <taxon>Nocardiaceae</taxon>
        <taxon>Nocardia</taxon>
    </lineage>
</organism>
<comment type="caution">
    <text evidence="2">The sequence shown here is derived from an EMBL/GenBank/DDBJ whole genome shotgun (WGS) entry which is preliminary data.</text>
</comment>
<dbReference type="Gene3D" id="3.40.710.10">
    <property type="entry name" value="DD-peptidase/beta-lactamase superfamily"/>
    <property type="match status" value="1"/>
</dbReference>
<dbReference type="Proteomes" id="UP001601948">
    <property type="component" value="Unassembled WGS sequence"/>
</dbReference>
<gene>
    <name evidence="2" type="ORF">ACFYV7_21420</name>
</gene>
<evidence type="ECO:0008006" key="4">
    <source>
        <dbReference type="Google" id="ProtNLM"/>
    </source>
</evidence>
<keyword evidence="3" id="KW-1185">Reference proteome</keyword>
<evidence type="ECO:0000313" key="3">
    <source>
        <dbReference type="Proteomes" id="UP001601948"/>
    </source>
</evidence>